<dbReference type="SUPFAM" id="SSF53822">
    <property type="entry name" value="Periplasmic binding protein-like I"/>
    <property type="match status" value="1"/>
</dbReference>
<evidence type="ECO:0000256" key="1">
    <source>
        <dbReference type="ARBA" id="ARBA00023015"/>
    </source>
</evidence>
<keyword evidence="1" id="KW-0805">Transcription regulation</keyword>
<dbReference type="PANTHER" id="PTHR30146:SF33">
    <property type="entry name" value="TRANSCRIPTIONAL REGULATOR"/>
    <property type="match status" value="1"/>
</dbReference>
<dbReference type="InterPro" id="IPR001761">
    <property type="entry name" value="Peripla_BP/Lac1_sug-bd_dom"/>
</dbReference>
<dbReference type="CDD" id="cd01575">
    <property type="entry name" value="PBP1_GntR"/>
    <property type="match status" value="1"/>
</dbReference>
<dbReference type="AlphaFoldDB" id="A0A0M6YHI9"/>
<evidence type="ECO:0000256" key="2">
    <source>
        <dbReference type="ARBA" id="ARBA00023125"/>
    </source>
</evidence>
<dbReference type="Pfam" id="PF00356">
    <property type="entry name" value="LacI"/>
    <property type="match status" value="1"/>
</dbReference>
<dbReference type="EMBL" id="CXSU01000011">
    <property type="protein sequence ID" value="CTQ49249.1"/>
    <property type="molecule type" value="Genomic_DNA"/>
</dbReference>
<gene>
    <name evidence="5" type="primary">gntR_1</name>
    <name evidence="5" type="ORF">JDO7802_01262</name>
</gene>
<evidence type="ECO:0000256" key="3">
    <source>
        <dbReference type="ARBA" id="ARBA00023163"/>
    </source>
</evidence>
<evidence type="ECO:0000313" key="5">
    <source>
        <dbReference type="EMBL" id="CTQ49249.1"/>
    </source>
</evidence>
<dbReference type="PROSITE" id="PS50932">
    <property type="entry name" value="HTH_LACI_2"/>
    <property type="match status" value="1"/>
</dbReference>
<dbReference type="Gene3D" id="3.40.50.2300">
    <property type="match status" value="2"/>
</dbReference>
<dbReference type="GO" id="GO:0000976">
    <property type="term" value="F:transcription cis-regulatory region binding"/>
    <property type="evidence" value="ECO:0007669"/>
    <property type="project" value="TreeGrafter"/>
</dbReference>
<dbReference type="GO" id="GO:0003700">
    <property type="term" value="F:DNA-binding transcription factor activity"/>
    <property type="evidence" value="ECO:0007669"/>
    <property type="project" value="TreeGrafter"/>
</dbReference>
<dbReference type="SUPFAM" id="SSF47413">
    <property type="entry name" value="lambda repressor-like DNA-binding domains"/>
    <property type="match status" value="1"/>
</dbReference>
<dbReference type="InterPro" id="IPR028082">
    <property type="entry name" value="Peripla_BP_I"/>
</dbReference>
<dbReference type="Gene3D" id="1.10.260.40">
    <property type="entry name" value="lambda repressor-like DNA-binding domains"/>
    <property type="match status" value="1"/>
</dbReference>
<accession>A0A0M6YHI9</accession>
<dbReference type="InterPro" id="IPR000843">
    <property type="entry name" value="HTH_LacI"/>
</dbReference>
<dbReference type="SMART" id="SM00354">
    <property type="entry name" value="HTH_LACI"/>
    <property type="match status" value="1"/>
</dbReference>
<name>A0A0M6YHI9_9RHOB</name>
<keyword evidence="2" id="KW-0238">DNA-binding</keyword>
<sequence>MTRRNTRHQHLTLRDVSEASGVSEMTVSRVLRNRGDVSEKTRAKVVETAKRLGYVPNKIAGALASNRVNLVAVIVPSLSNLVFPEVMAGVDEVLADTPLQPVVGTTNYDPAKEEKTLFEMLSWRPSGVIIAGLEHTEASRAMLANCGVPVVEVMDVDGDPIDAAVGISHWRAGYHVGTEIAARGYTRVGVLGTKVDGDHRARKRIEGLERALGEAGIGIADQMAYSGWSGFAKGREMTQAMLSRTPDLDFLFYTNDLTGAGGLLFALEQGLDVGGDLGLAGFNAFTLLDGLPRKLATVDSRRREAGQVAARIVAGTHTFDGDDRRVELVPTFDPGQTMRARLDA</sequence>
<dbReference type="InterPro" id="IPR010982">
    <property type="entry name" value="Lambda_DNA-bd_dom_sf"/>
</dbReference>
<organism evidence="5 6">
    <name type="scientific">Jannaschia donghaensis</name>
    <dbReference type="NCBI Taxonomy" id="420998"/>
    <lineage>
        <taxon>Bacteria</taxon>
        <taxon>Pseudomonadati</taxon>
        <taxon>Pseudomonadota</taxon>
        <taxon>Alphaproteobacteria</taxon>
        <taxon>Rhodobacterales</taxon>
        <taxon>Roseobacteraceae</taxon>
        <taxon>Jannaschia</taxon>
    </lineage>
</organism>
<dbReference type="Pfam" id="PF00532">
    <property type="entry name" value="Peripla_BP_1"/>
    <property type="match status" value="1"/>
</dbReference>
<reference evidence="5 6" key="1">
    <citation type="submission" date="2015-07" db="EMBL/GenBank/DDBJ databases">
        <authorList>
            <person name="Noorani M."/>
        </authorList>
    </citation>
    <scope>NUCLEOTIDE SEQUENCE [LARGE SCALE GENOMIC DNA]</scope>
    <source>
        <strain evidence="5 6">CECT 7802</strain>
    </source>
</reference>
<dbReference type="STRING" id="420998.JDO7802_01262"/>
<dbReference type="RefSeq" id="WP_245624133.1">
    <property type="nucleotide sequence ID" value="NZ_CXSU01000011.1"/>
</dbReference>
<protein>
    <submittedName>
        <fullName evidence="5">Gluconate utilization system GNT-I transcriptional repressor</fullName>
    </submittedName>
</protein>
<keyword evidence="6" id="KW-1185">Reference proteome</keyword>
<keyword evidence="3" id="KW-0804">Transcription</keyword>
<dbReference type="Proteomes" id="UP000049222">
    <property type="component" value="Unassembled WGS sequence"/>
</dbReference>
<proteinExistence type="predicted"/>
<evidence type="ECO:0000259" key="4">
    <source>
        <dbReference type="PROSITE" id="PS50932"/>
    </source>
</evidence>
<feature type="domain" description="HTH lacI-type" evidence="4">
    <location>
        <begin position="11"/>
        <end position="65"/>
    </location>
</feature>
<dbReference type="CDD" id="cd01392">
    <property type="entry name" value="HTH_LacI"/>
    <property type="match status" value="1"/>
</dbReference>
<dbReference type="PANTHER" id="PTHR30146">
    <property type="entry name" value="LACI-RELATED TRANSCRIPTIONAL REPRESSOR"/>
    <property type="match status" value="1"/>
</dbReference>
<evidence type="ECO:0000313" key="6">
    <source>
        <dbReference type="Proteomes" id="UP000049222"/>
    </source>
</evidence>